<organism evidence="6 7">
    <name type="scientific">Desulfatibacillum alkenivorans DSM 16219</name>
    <dbReference type="NCBI Taxonomy" id="1121393"/>
    <lineage>
        <taxon>Bacteria</taxon>
        <taxon>Pseudomonadati</taxon>
        <taxon>Thermodesulfobacteriota</taxon>
        <taxon>Desulfobacteria</taxon>
        <taxon>Desulfobacterales</taxon>
        <taxon>Desulfatibacillaceae</taxon>
        <taxon>Desulfatibacillum</taxon>
    </lineage>
</organism>
<comment type="similarity">
    <text evidence="2">Belongs to the band 7/mec-2 family.</text>
</comment>
<keyword evidence="4" id="KW-0472">Membrane</keyword>
<sequence length="315" mass="34950">MPQSPFSIIMAFIIVGTLILVAVTLWKTARVVPQKSAFIVERLGKYRKTLEAGFHFLIPFIDVVEYKHTLKEQAIDVPPQACITKDNIAVEVDGILYLQVVDPVKASYGINNYQFASTQLAQTTMRSVIGKLDLDKTFEERDSINNAIVDAVDKASDPWGVKVTRYEVKNILPPKSIKDAMEKQMRAEREKRAMIAESEGEKQAKINRAQGDKQELIERSEGEKQKRINEADGKAQEILRIAAATARGLREIADAINQEGGMNAVNLRIAEGYLQEFGKLAKENNTMIVPTDLSDVSGVLAAISSVLKDTKTMGQ</sequence>
<name>A0A1M6FRS4_9BACT</name>
<evidence type="ECO:0000256" key="3">
    <source>
        <dbReference type="SAM" id="Coils"/>
    </source>
</evidence>
<evidence type="ECO:0000259" key="5">
    <source>
        <dbReference type="SMART" id="SM00244"/>
    </source>
</evidence>
<dbReference type="GO" id="GO:0005886">
    <property type="term" value="C:plasma membrane"/>
    <property type="evidence" value="ECO:0007669"/>
    <property type="project" value="UniProtKB-ARBA"/>
</dbReference>
<keyword evidence="7" id="KW-1185">Reference proteome</keyword>
<feature type="transmembrane region" description="Helical" evidence="4">
    <location>
        <begin position="6"/>
        <end position="26"/>
    </location>
</feature>
<dbReference type="CDD" id="cd08829">
    <property type="entry name" value="SPFH_paraslipin"/>
    <property type="match status" value="1"/>
</dbReference>
<dbReference type="Pfam" id="PF16200">
    <property type="entry name" value="Band_7_C"/>
    <property type="match status" value="1"/>
</dbReference>
<keyword evidence="4" id="KW-1133">Transmembrane helix</keyword>
<dbReference type="Proteomes" id="UP000183994">
    <property type="component" value="Unassembled WGS sequence"/>
</dbReference>
<dbReference type="Pfam" id="PF01145">
    <property type="entry name" value="Band_7"/>
    <property type="match status" value="1"/>
</dbReference>
<feature type="coiled-coil region" evidence="3">
    <location>
        <begin position="177"/>
        <end position="226"/>
    </location>
</feature>
<keyword evidence="6" id="KW-0378">Hydrolase</keyword>
<evidence type="ECO:0000313" key="7">
    <source>
        <dbReference type="Proteomes" id="UP000183994"/>
    </source>
</evidence>
<accession>A0A1M6FRS4</accession>
<feature type="domain" description="Band 7" evidence="5">
    <location>
        <begin position="27"/>
        <end position="185"/>
    </location>
</feature>
<gene>
    <name evidence="6" type="ORF">SAMN02745216_00893</name>
</gene>
<comment type="subcellular location">
    <subcellularLocation>
        <location evidence="1">Membrane</location>
        <topology evidence="1">Single-pass membrane protein</topology>
    </subcellularLocation>
</comment>
<dbReference type="OrthoDB" id="9809197at2"/>
<protein>
    <submittedName>
        <fullName evidence="6">Regulator of protease activity HflC, stomatin/prohibitin superfamily</fullName>
    </submittedName>
</protein>
<dbReference type="AlphaFoldDB" id="A0A1M6FRS4"/>
<reference evidence="7" key="1">
    <citation type="submission" date="2016-11" db="EMBL/GenBank/DDBJ databases">
        <authorList>
            <person name="Varghese N."/>
            <person name="Submissions S."/>
        </authorList>
    </citation>
    <scope>NUCLEOTIDE SEQUENCE [LARGE SCALE GENOMIC DNA]</scope>
    <source>
        <strain evidence="7">DSM 16219</strain>
    </source>
</reference>
<dbReference type="SMART" id="SM00244">
    <property type="entry name" value="PHB"/>
    <property type="match status" value="1"/>
</dbReference>
<dbReference type="GO" id="GO:0098552">
    <property type="term" value="C:side of membrane"/>
    <property type="evidence" value="ECO:0007669"/>
    <property type="project" value="UniProtKB-ARBA"/>
</dbReference>
<dbReference type="PRINTS" id="PR00721">
    <property type="entry name" value="STOMATIN"/>
</dbReference>
<evidence type="ECO:0000256" key="2">
    <source>
        <dbReference type="ARBA" id="ARBA00008164"/>
    </source>
</evidence>
<dbReference type="InterPro" id="IPR032435">
    <property type="entry name" value="STML2-like_C"/>
</dbReference>
<keyword evidence="4" id="KW-0812">Transmembrane</keyword>
<keyword evidence="3" id="KW-0175">Coiled coil</keyword>
<dbReference type="FunFam" id="3.30.479.30:FF:000004">
    <property type="entry name" value="Putative membrane protease family, stomatin"/>
    <property type="match status" value="1"/>
</dbReference>
<proteinExistence type="inferred from homology"/>
<dbReference type="Gene3D" id="3.30.479.30">
    <property type="entry name" value="Band 7 domain"/>
    <property type="match status" value="1"/>
</dbReference>
<dbReference type="PANTHER" id="PTHR43327">
    <property type="entry name" value="STOMATIN-LIKE PROTEIN 2, MITOCHONDRIAL"/>
    <property type="match status" value="1"/>
</dbReference>
<dbReference type="InterPro" id="IPR036013">
    <property type="entry name" value="Band_7/SPFH_dom_sf"/>
</dbReference>
<dbReference type="GO" id="GO:0008233">
    <property type="term" value="F:peptidase activity"/>
    <property type="evidence" value="ECO:0007669"/>
    <property type="project" value="UniProtKB-KW"/>
</dbReference>
<dbReference type="GO" id="GO:0006508">
    <property type="term" value="P:proteolysis"/>
    <property type="evidence" value="ECO:0007669"/>
    <property type="project" value="UniProtKB-KW"/>
</dbReference>
<dbReference type="EMBL" id="FQZU01000003">
    <property type="protein sequence ID" value="SHJ00373.1"/>
    <property type="molecule type" value="Genomic_DNA"/>
</dbReference>
<dbReference type="InterPro" id="IPR050710">
    <property type="entry name" value="Band7/mec-2_domain"/>
</dbReference>
<evidence type="ECO:0000313" key="6">
    <source>
        <dbReference type="EMBL" id="SHJ00373.1"/>
    </source>
</evidence>
<evidence type="ECO:0000256" key="1">
    <source>
        <dbReference type="ARBA" id="ARBA00004167"/>
    </source>
</evidence>
<dbReference type="PANTHER" id="PTHR43327:SF10">
    <property type="entry name" value="STOMATIN-LIKE PROTEIN 2, MITOCHONDRIAL"/>
    <property type="match status" value="1"/>
</dbReference>
<keyword evidence="6" id="KW-0645">Protease</keyword>
<dbReference type="STRING" id="1121393.SAMN02745216_00893"/>
<dbReference type="RefSeq" id="WP_073473343.1">
    <property type="nucleotide sequence ID" value="NZ_FQZU01000003.1"/>
</dbReference>
<dbReference type="SUPFAM" id="SSF117892">
    <property type="entry name" value="Band 7/SPFH domain"/>
    <property type="match status" value="1"/>
</dbReference>
<dbReference type="InterPro" id="IPR001107">
    <property type="entry name" value="Band_7"/>
</dbReference>
<evidence type="ECO:0000256" key="4">
    <source>
        <dbReference type="SAM" id="Phobius"/>
    </source>
</evidence>
<dbReference type="InterPro" id="IPR001972">
    <property type="entry name" value="Stomatin_HflK_fam"/>
</dbReference>